<name>B8CZY1_HALOH</name>
<dbReference type="InterPro" id="IPR000843">
    <property type="entry name" value="HTH_LacI"/>
</dbReference>
<dbReference type="CDD" id="cd01392">
    <property type="entry name" value="HTH_LacI"/>
    <property type="match status" value="1"/>
</dbReference>
<keyword evidence="1" id="KW-0805">Transcription regulation</keyword>
<evidence type="ECO:0000313" key="8">
    <source>
        <dbReference type="Proteomes" id="UP000000719"/>
    </source>
</evidence>
<dbReference type="Pfam" id="PF00356">
    <property type="entry name" value="LacI"/>
    <property type="match status" value="1"/>
</dbReference>
<dbReference type="InterPro" id="IPR028082">
    <property type="entry name" value="Peripla_BP_I"/>
</dbReference>
<evidence type="ECO:0000259" key="6">
    <source>
        <dbReference type="PROSITE" id="PS51063"/>
    </source>
</evidence>
<dbReference type="InterPro" id="IPR001761">
    <property type="entry name" value="Peripla_BP/Lac1_sug-bd_dom"/>
</dbReference>
<dbReference type="SUPFAM" id="SSF53822">
    <property type="entry name" value="Periplasmic binding protein-like I"/>
    <property type="match status" value="1"/>
</dbReference>
<dbReference type="PROSITE" id="PS51063">
    <property type="entry name" value="HTH_CRP_2"/>
    <property type="match status" value="1"/>
</dbReference>
<dbReference type="CDD" id="cd06267">
    <property type="entry name" value="PBP1_LacI_sugar_binding-like"/>
    <property type="match status" value="1"/>
</dbReference>
<dbReference type="OrthoDB" id="9789891at2"/>
<dbReference type="PROSITE" id="PS50932">
    <property type="entry name" value="HTH_LACI_2"/>
    <property type="match status" value="1"/>
</dbReference>
<feature type="domain" description="HTH cro/C1-type" evidence="5">
    <location>
        <begin position="4"/>
        <end position="51"/>
    </location>
</feature>
<dbReference type="Proteomes" id="UP000000719">
    <property type="component" value="Chromosome"/>
</dbReference>
<evidence type="ECO:0000256" key="1">
    <source>
        <dbReference type="ARBA" id="ARBA00023015"/>
    </source>
</evidence>
<reference evidence="7 8" key="1">
    <citation type="journal article" date="2009" name="PLoS ONE">
        <title>Genome analysis of the anaerobic thermohalophilic bacterium Halothermothrix orenii.</title>
        <authorList>
            <person name="Mavromatis K."/>
            <person name="Ivanova N."/>
            <person name="Anderson I."/>
            <person name="Lykidis A."/>
            <person name="Hooper S.D."/>
            <person name="Sun H."/>
            <person name="Kunin V."/>
            <person name="Lapidus A."/>
            <person name="Hugenholtz P."/>
            <person name="Patel B."/>
            <person name="Kyrpides N.C."/>
        </authorList>
    </citation>
    <scope>NUCLEOTIDE SEQUENCE [LARGE SCALE GENOMIC DNA]</scope>
    <source>
        <strain evidence="8">H 168 / OCM 544 / DSM 9562</strain>
    </source>
</reference>
<dbReference type="GO" id="GO:0006355">
    <property type="term" value="P:regulation of DNA-templated transcription"/>
    <property type="evidence" value="ECO:0007669"/>
    <property type="project" value="InterPro"/>
</dbReference>
<dbReference type="PROSITE" id="PS00356">
    <property type="entry name" value="HTH_LACI_1"/>
    <property type="match status" value="1"/>
</dbReference>
<feature type="domain" description="HTH lacI-type" evidence="4">
    <location>
        <begin position="3"/>
        <end position="57"/>
    </location>
</feature>
<dbReference type="SMART" id="SM00354">
    <property type="entry name" value="HTH_LACI"/>
    <property type="match status" value="1"/>
</dbReference>
<dbReference type="Gene3D" id="3.40.50.2300">
    <property type="match status" value="2"/>
</dbReference>
<evidence type="ECO:0000256" key="2">
    <source>
        <dbReference type="ARBA" id="ARBA00023125"/>
    </source>
</evidence>
<evidence type="ECO:0000256" key="3">
    <source>
        <dbReference type="ARBA" id="ARBA00023163"/>
    </source>
</evidence>
<dbReference type="InterPro" id="IPR012318">
    <property type="entry name" value="HTH_CRP"/>
</dbReference>
<keyword evidence="2" id="KW-0238">DNA-binding</keyword>
<feature type="domain" description="HTH crp-type" evidence="6">
    <location>
        <begin position="1"/>
        <end position="52"/>
    </location>
</feature>
<evidence type="ECO:0000259" key="4">
    <source>
        <dbReference type="PROSITE" id="PS50932"/>
    </source>
</evidence>
<dbReference type="InterPro" id="IPR001387">
    <property type="entry name" value="Cro/C1-type_HTH"/>
</dbReference>
<organism evidence="7 8">
    <name type="scientific">Halothermothrix orenii (strain H 168 / OCM 544 / DSM 9562)</name>
    <dbReference type="NCBI Taxonomy" id="373903"/>
    <lineage>
        <taxon>Bacteria</taxon>
        <taxon>Bacillati</taxon>
        <taxon>Bacillota</taxon>
        <taxon>Clostridia</taxon>
        <taxon>Halanaerobiales</taxon>
        <taxon>Halothermotrichaceae</taxon>
        <taxon>Halothermothrix</taxon>
    </lineage>
</organism>
<dbReference type="HOGENOM" id="CLU_037628_6_2_9"/>
<dbReference type="PANTHER" id="PTHR30146">
    <property type="entry name" value="LACI-RELATED TRANSCRIPTIONAL REPRESSOR"/>
    <property type="match status" value="1"/>
</dbReference>
<accession>B8CZY1</accession>
<sequence>MAVTMKDVAKLAGVSPSTVSRVLNNSSLVKEDTARRVMEAVKKLNYEINDQARILRTNSSRLIGMIGAGMENPFLAKVLKGVENEARQRNYNIIYGDSDGELKLELKFLKIMKQRKIDGIIIISANIYSSLLEKVKESEIPVVFGSGYINDPDISCVTVDNVTAAYEAVDYLVNNGHKKIGVIQGPYSDAVASAERIKGVRLAFRNHGIELDDKLIAEGDYTFESGYTGAKELLSRNNDLTAIFAFNDEMAIGAIRYLQESGISIPRDISVIGFDGIDLSKFVKPALTTVEQSGYELGSKAVEMLDSLIQGKPLSNNKIFIPHKLVERESTEMHFGEVVGKRR</sequence>
<dbReference type="RefSeq" id="WP_015923802.1">
    <property type="nucleotide sequence ID" value="NC_011899.1"/>
</dbReference>
<evidence type="ECO:0000313" key="7">
    <source>
        <dbReference type="EMBL" id="ACL70833.1"/>
    </source>
</evidence>
<dbReference type="eggNOG" id="COG1609">
    <property type="taxonomic scope" value="Bacteria"/>
</dbReference>
<evidence type="ECO:0000259" key="5">
    <source>
        <dbReference type="PROSITE" id="PS50943"/>
    </source>
</evidence>
<keyword evidence="8" id="KW-1185">Reference proteome</keyword>
<dbReference type="EMBL" id="CP001098">
    <property type="protein sequence ID" value="ACL70833.1"/>
    <property type="molecule type" value="Genomic_DNA"/>
</dbReference>
<dbReference type="KEGG" id="hor:Hore_20880"/>
<protein>
    <submittedName>
        <fullName evidence="7">Transcriptional regulator, LacI family</fullName>
    </submittedName>
</protein>
<dbReference type="PANTHER" id="PTHR30146:SF109">
    <property type="entry name" value="HTH-TYPE TRANSCRIPTIONAL REGULATOR GALS"/>
    <property type="match status" value="1"/>
</dbReference>
<dbReference type="AlphaFoldDB" id="B8CZY1"/>
<dbReference type="STRING" id="373903.Hore_20880"/>
<gene>
    <name evidence="7" type="ordered locus">Hore_20880</name>
</gene>
<dbReference type="PROSITE" id="PS50943">
    <property type="entry name" value="HTH_CROC1"/>
    <property type="match status" value="1"/>
</dbReference>
<keyword evidence="3" id="KW-0804">Transcription</keyword>
<proteinExistence type="predicted"/>
<dbReference type="PRINTS" id="PR00036">
    <property type="entry name" value="HTHLACI"/>
</dbReference>
<dbReference type="SUPFAM" id="SSF47413">
    <property type="entry name" value="lambda repressor-like DNA-binding domains"/>
    <property type="match status" value="1"/>
</dbReference>
<dbReference type="InterPro" id="IPR010982">
    <property type="entry name" value="Lambda_DNA-bd_dom_sf"/>
</dbReference>
<dbReference type="Pfam" id="PF00532">
    <property type="entry name" value="Peripla_BP_1"/>
    <property type="match status" value="1"/>
</dbReference>
<dbReference type="Gene3D" id="1.10.260.40">
    <property type="entry name" value="lambda repressor-like DNA-binding domains"/>
    <property type="match status" value="1"/>
</dbReference>
<dbReference type="GO" id="GO:0003677">
    <property type="term" value="F:DNA binding"/>
    <property type="evidence" value="ECO:0007669"/>
    <property type="project" value="InterPro"/>
</dbReference>